<dbReference type="Pfam" id="PF07194">
    <property type="entry name" value="P2"/>
    <property type="match status" value="1"/>
</dbReference>
<dbReference type="PROSITE" id="PS50851">
    <property type="entry name" value="CHEW"/>
    <property type="match status" value="1"/>
</dbReference>
<evidence type="ECO:0000256" key="4">
    <source>
        <dbReference type="ARBA" id="ARBA00022500"/>
    </source>
</evidence>
<dbReference type="SMART" id="SM00387">
    <property type="entry name" value="HATPase_c"/>
    <property type="match status" value="1"/>
</dbReference>
<dbReference type="Gene3D" id="3.30.70.1110">
    <property type="entry name" value="Histidine kinase CheA-like, P2 response regulator-binding domain"/>
    <property type="match status" value="1"/>
</dbReference>
<dbReference type="Gene3D" id="2.30.30.40">
    <property type="entry name" value="SH3 Domains"/>
    <property type="match status" value="1"/>
</dbReference>
<evidence type="ECO:0000256" key="9">
    <source>
        <dbReference type="ARBA" id="ARBA00022840"/>
    </source>
</evidence>
<dbReference type="Gene3D" id="1.10.287.560">
    <property type="entry name" value="Histidine kinase CheA-like, homodimeric domain"/>
    <property type="match status" value="1"/>
</dbReference>
<evidence type="ECO:0000256" key="2">
    <source>
        <dbReference type="ARBA" id="ARBA00012438"/>
    </source>
</evidence>
<dbReference type="SUPFAM" id="SSF47384">
    <property type="entry name" value="Homodimeric domain of signal transducing histidine kinase"/>
    <property type="match status" value="1"/>
</dbReference>
<dbReference type="EC" id="2.7.13.3" evidence="2"/>
<evidence type="ECO:0000256" key="7">
    <source>
        <dbReference type="ARBA" id="ARBA00022741"/>
    </source>
</evidence>
<dbReference type="SMART" id="SM01231">
    <property type="entry name" value="H-kinase_dim"/>
    <property type="match status" value="1"/>
</dbReference>
<dbReference type="OrthoDB" id="9803176at2"/>
<dbReference type="InterPro" id="IPR051315">
    <property type="entry name" value="Bact_Chemotaxis_CheA"/>
</dbReference>
<dbReference type="PRINTS" id="PR00344">
    <property type="entry name" value="BCTRLSENSOR"/>
</dbReference>
<dbReference type="InterPro" id="IPR008207">
    <property type="entry name" value="Sig_transdc_His_kin_Hpt_dom"/>
</dbReference>
<dbReference type="SUPFAM" id="SSF55052">
    <property type="entry name" value="CheY-binding domain of CheA"/>
    <property type="match status" value="1"/>
</dbReference>
<organism evidence="15 16">
    <name type="scientific">Scopulibacillus darangshiensis</name>
    <dbReference type="NCBI Taxonomy" id="442528"/>
    <lineage>
        <taxon>Bacteria</taxon>
        <taxon>Bacillati</taxon>
        <taxon>Bacillota</taxon>
        <taxon>Bacilli</taxon>
        <taxon>Bacillales</taxon>
        <taxon>Sporolactobacillaceae</taxon>
        <taxon>Scopulibacillus</taxon>
    </lineage>
</organism>
<dbReference type="InterPro" id="IPR035891">
    <property type="entry name" value="CheY-binding_CheA"/>
</dbReference>
<keyword evidence="16" id="KW-1185">Reference proteome</keyword>
<dbReference type="PANTHER" id="PTHR43395">
    <property type="entry name" value="SENSOR HISTIDINE KINASE CHEA"/>
    <property type="match status" value="1"/>
</dbReference>
<keyword evidence="6" id="KW-0808">Transferase</keyword>
<dbReference type="InterPro" id="IPR010808">
    <property type="entry name" value="CheA_P2-bd"/>
</dbReference>
<keyword evidence="5 11" id="KW-0597">Phosphoprotein</keyword>
<dbReference type="EMBL" id="SLXK01000006">
    <property type="protein sequence ID" value="TCP30311.1"/>
    <property type="molecule type" value="Genomic_DNA"/>
</dbReference>
<keyword evidence="7" id="KW-0547">Nucleotide-binding</keyword>
<sequence length="648" mass="71562">MDMNQYMDVFIEEGREHLQHLNAKMLELEANPEDLAVVNDIFRSAHTLKGMAGSMGFDVMVDLTHKMENVLDAFRNGQSGVTTVAIDVLFEAVDHLEAMVEQITNGESDMPCVSATVHKLKELENGQPSSEEKSQKQNVTNKGTDISDFERAAVDQAIERGWQVYHIMVTLDEGCLLKAARALMVFNAIEEIGEIIKSEPGTTRLEEGDFDIAFSLLFVTQKDSDTIKGKILNVSEVVSVDLIGIGAGGEEAEKKAVDKNNKSKTSGSKTIRVNLARLDHLLNLFEELIIDRGQLEKISQSMDHTELKESVDKMMRVSNQLQETILNLRMEPIEHVFNRFPRMVRSLSKELNKMVNLVITGADTEIDRTVIDEIGDPIVHLLRNSLDHGIETPQLRRVQGKDEEGKIILRAFHSGNYVYIEIEDDGGGINKETILTKAIEKGVIAEADRQQLSESDIFDLMFASGFSTADYISDISGRGVGLDVVKSKIVSLGGRVTVKSELNEGTTFTIKLPLTLSIINAMMIRVGNESYAIPISSIVETALLRQVKRRHINKREFMTFRNKVIPVIDLCKHLCVPNSSARPVNKGAVIITNNGKGLTALIADELLGHQDIVIKPLGNYLGSVKGISGATITGDGKVALILDCQTIE</sequence>
<evidence type="ECO:0000256" key="3">
    <source>
        <dbReference type="ARBA" id="ARBA00021495"/>
    </source>
</evidence>
<dbReference type="InterPro" id="IPR037006">
    <property type="entry name" value="CheA-like_homodim_sf"/>
</dbReference>
<dbReference type="InterPro" id="IPR036061">
    <property type="entry name" value="CheW-like_dom_sf"/>
</dbReference>
<dbReference type="InterPro" id="IPR004358">
    <property type="entry name" value="Sig_transdc_His_kin-like_C"/>
</dbReference>
<keyword evidence="10" id="KW-0902">Two-component regulatory system</keyword>
<evidence type="ECO:0000313" key="15">
    <source>
        <dbReference type="EMBL" id="TCP30311.1"/>
    </source>
</evidence>
<accession>A0A4R2P8G0</accession>
<evidence type="ECO:0000313" key="16">
    <source>
        <dbReference type="Proteomes" id="UP000295416"/>
    </source>
</evidence>
<dbReference type="PROSITE" id="PS50894">
    <property type="entry name" value="HPT"/>
    <property type="match status" value="1"/>
</dbReference>
<dbReference type="GO" id="GO:0005524">
    <property type="term" value="F:ATP binding"/>
    <property type="evidence" value="ECO:0007669"/>
    <property type="project" value="UniProtKB-KW"/>
</dbReference>
<comment type="catalytic activity">
    <reaction evidence="1">
        <text>ATP + protein L-histidine = ADP + protein N-phospho-L-histidine.</text>
        <dbReference type="EC" id="2.7.13.3"/>
    </reaction>
</comment>
<dbReference type="InterPro" id="IPR003594">
    <property type="entry name" value="HATPase_dom"/>
</dbReference>
<proteinExistence type="predicted"/>
<feature type="domain" description="HPt" evidence="14">
    <location>
        <begin position="1"/>
        <end position="103"/>
    </location>
</feature>
<evidence type="ECO:0000256" key="1">
    <source>
        <dbReference type="ARBA" id="ARBA00000085"/>
    </source>
</evidence>
<dbReference type="InterPro" id="IPR036890">
    <property type="entry name" value="HATPase_C_sf"/>
</dbReference>
<evidence type="ECO:0000256" key="6">
    <source>
        <dbReference type="ARBA" id="ARBA00022679"/>
    </source>
</evidence>
<dbReference type="Gene3D" id="1.20.120.160">
    <property type="entry name" value="HPT domain"/>
    <property type="match status" value="1"/>
</dbReference>
<evidence type="ECO:0000259" key="12">
    <source>
        <dbReference type="PROSITE" id="PS50109"/>
    </source>
</evidence>
<dbReference type="PROSITE" id="PS50109">
    <property type="entry name" value="HIS_KIN"/>
    <property type="match status" value="1"/>
</dbReference>
<feature type="modified residue" description="Phosphohistidine" evidence="11">
    <location>
        <position position="46"/>
    </location>
</feature>
<dbReference type="CDD" id="cd00088">
    <property type="entry name" value="HPT"/>
    <property type="match status" value="1"/>
</dbReference>
<dbReference type="CDD" id="cd00731">
    <property type="entry name" value="CheA_reg"/>
    <property type="match status" value="1"/>
</dbReference>
<dbReference type="Gene3D" id="3.30.565.10">
    <property type="entry name" value="Histidine kinase-like ATPase, C-terminal domain"/>
    <property type="match status" value="1"/>
</dbReference>
<evidence type="ECO:0000259" key="13">
    <source>
        <dbReference type="PROSITE" id="PS50851"/>
    </source>
</evidence>
<gene>
    <name evidence="15" type="ORF">EV207_106134</name>
</gene>
<dbReference type="InterPro" id="IPR004105">
    <property type="entry name" value="CheA-like_dim"/>
</dbReference>
<dbReference type="PANTHER" id="PTHR43395:SF1">
    <property type="entry name" value="CHEMOTAXIS PROTEIN CHEA"/>
    <property type="match status" value="1"/>
</dbReference>
<dbReference type="InterPro" id="IPR036641">
    <property type="entry name" value="HPT_dom_sf"/>
</dbReference>
<dbReference type="InterPro" id="IPR002545">
    <property type="entry name" value="CheW-lke_dom"/>
</dbReference>
<dbReference type="SMART" id="SM00260">
    <property type="entry name" value="CheW"/>
    <property type="match status" value="1"/>
</dbReference>
<evidence type="ECO:0000256" key="5">
    <source>
        <dbReference type="ARBA" id="ARBA00022553"/>
    </source>
</evidence>
<keyword evidence="8 15" id="KW-0418">Kinase</keyword>
<evidence type="ECO:0000256" key="11">
    <source>
        <dbReference type="PROSITE-ProRule" id="PRU00110"/>
    </source>
</evidence>
<dbReference type="InterPro" id="IPR005467">
    <property type="entry name" value="His_kinase_dom"/>
</dbReference>
<dbReference type="GO" id="GO:0000155">
    <property type="term" value="F:phosphorelay sensor kinase activity"/>
    <property type="evidence" value="ECO:0007669"/>
    <property type="project" value="InterPro"/>
</dbReference>
<dbReference type="SUPFAM" id="SSF50341">
    <property type="entry name" value="CheW-like"/>
    <property type="match status" value="1"/>
</dbReference>
<dbReference type="SUPFAM" id="SSF55874">
    <property type="entry name" value="ATPase domain of HSP90 chaperone/DNA topoisomerase II/histidine kinase"/>
    <property type="match status" value="1"/>
</dbReference>
<dbReference type="SMART" id="SM00073">
    <property type="entry name" value="HPT"/>
    <property type="match status" value="1"/>
</dbReference>
<feature type="domain" description="CheW-like" evidence="13">
    <location>
        <begin position="518"/>
        <end position="648"/>
    </location>
</feature>
<dbReference type="Pfam" id="PF02518">
    <property type="entry name" value="HATPase_c"/>
    <property type="match status" value="1"/>
</dbReference>
<dbReference type="Pfam" id="PF02895">
    <property type="entry name" value="H-kinase_dim"/>
    <property type="match status" value="1"/>
</dbReference>
<evidence type="ECO:0000259" key="14">
    <source>
        <dbReference type="PROSITE" id="PS50894"/>
    </source>
</evidence>
<dbReference type="GO" id="GO:0006935">
    <property type="term" value="P:chemotaxis"/>
    <property type="evidence" value="ECO:0007669"/>
    <property type="project" value="UniProtKB-KW"/>
</dbReference>
<keyword evidence="9" id="KW-0067">ATP-binding</keyword>
<feature type="domain" description="Histidine kinase" evidence="12">
    <location>
        <begin position="266"/>
        <end position="516"/>
    </location>
</feature>
<protein>
    <recommendedName>
        <fullName evidence="3">Chemotaxis protein CheA</fullName>
        <ecNumber evidence="2">2.7.13.3</ecNumber>
    </recommendedName>
</protein>
<dbReference type="FunFam" id="3.30.565.10:FF:000016">
    <property type="entry name" value="Chemotaxis protein CheA, putative"/>
    <property type="match status" value="1"/>
</dbReference>
<evidence type="ECO:0000256" key="8">
    <source>
        <dbReference type="ARBA" id="ARBA00022777"/>
    </source>
</evidence>
<reference evidence="15 16" key="1">
    <citation type="submission" date="2019-03" db="EMBL/GenBank/DDBJ databases">
        <title>Genomic Encyclopedia of Type Strains, Phase IV (KMG-IV): sequencing the most valuable type-strain genomes for metagenomic binning, comparative biology and taxonomic classification.</title>
        <authorList>
            <person name="Goeker M."/>
        </authorList>
    </citation>
    <scope>NUCLEOTIDE SEQUENCE [LARGE SCALE GENOMIC DNA]</scope>
    <source>
        <strain evidence="15 16">DSM 19377</strain>
    </source>
</reference>
<name>A0A4R2P8G0_9BACL</name>
<dbReference type="Pfam" id="PF01584">
    <property type="entry name" value="CheW"/>
    <property type="match status" value="1"/>
</dbReference>
<dbReference type="AlphaFoldDB" id="A0A4R2P8G0"/>
<dbReference type="InterPro" id="IPR037052">
    <property type="entry name" value="CheA-like_P2_sf"/>
</dbReference>
<comment type="caution">
    <text evidence="15">The sequence shown here is derived from an EMBL/GenBank/DDBJ whole genome shotgun (WGS) entry which is preliminary data.</text>
</comment>
<dbReference type="GO" id="GO:0005737">
    <property type="term" value="C:cytoplasm"/>
    <property type="evidence" value="ECO:0007669"/>
    <property type="project" value="InterPro"/>
</dbReference>
<evidence type="ECO:0000256" key="10">
    <source>
        <dbReference type="ARBA" id="ARBA00023012"/>
    </source>
</evidence>
<dbReference type="CDD" id="cd16916">
    <property type="entry name" value="HATPase_CheA-like"/>
    <property type="match status" value="1"/>
</dbReference>
<dbReference type="Pfam" id="PF01627">
    <property type="entry name" value="Hpt"/>
    <property type="match status" value="1"/>
</dbReference>
<dbReference type="Proteomes" id="UP000295416">
    <property type="component" value="Unassembled WGS sequence"/>
</dbReference>
<keyword evidence="4" id="KW-0145">Chemotaxis</keyword>
<dbReference type="SUPFAM" id="SSF47226">
    <property type="entry name" value="Histidine-containing phosphotransfer domain, HPT domain"/>
    <property type="match status" value="1"/>
</dbReference>
<dbReference type="InterPro" id="IPR036097">
    <property type="entry name" value="HisK_dim/P_sf"/>
</dbReference>